<accession>A0A9Q8LDH1</accession>
<gene>
    <name evidence="1" type="ORF">CLAFUR5_08469</name>
</gene>
<organism evidence="1 2">
    <name type="scientific">Passalora fulva</name>
    <name type="common">Tomato leaf mold</name>
    <name type="synonym">Cladosporium fulvum</name>
    <dbReference type="NCBI Taxonomy" id="5499"/>
    <lineage>
        <taxon>Eukaryota</taxon>
        <taxon>Fungi</taxon>
        <taxon>Dikarya</taxon>
        <taxon>Ascomycota</taxon>
        <taxon>Pezizomycotina</taxon>
        <taxon>Dothideomycetes</taxon>
        <taxon>Dothideomycetidae</taxon>
        <taxon>Mycosphaerellales</taxon>
        <taxon>Mycosphaerellaceae</taxon>
        <taxon>Fulvia</taxon>
    </lineage>
</organism>
<reference evidence="1" key="2">
    <citation type="journal article" date="2022" name="Microb. Genom.">
        <title>A chromosome-scale genome assembly of the tomato pathogen Cladosporium fulvum reveals a compartmentalized genome architecture and the presence of a dispensable chromosome.</title>
        <authorList>
            <person name="Zaccaron A.Z."/>
            <person name="Chen L.H."/>
            <person name="Samaras A."/>
            <person name="Stergiopoulos I."/>
        </authorList>
    </citation>
    <scope>NUCLEOTIDE SEQUENCE</scope>
    <source>
        <strain evidence="1">Race5_Kim</strain>
    </source>
</reference>
<dbReference type="Proteomes" id="UP000756132">
    <property type="component" value="Chromosome 3"/>
</dbReference>
<protein>
    <submittedName>
        <fullName evidence="1">Glyoxylase B2</fullName>
    </submittedName>
</protein>
<dbReference type="SUPFAM" id="SSF56281">
    <property type="entry name" value="Metallo-hydrolase/oxidoreductase"/>
    <property type="match status" value="1"/>
</dbReference>
<dbReference type="Gene3D" id="3.60.15.10">
    <property type="entry name" value="Ribonuclease Z/Hydroxyacylglutathione hydrolase-like"/>
    <property type="match status" value="1"/>
</dbReference>
<sequence>MDFTMDRARTDFDQCDLSSRVEVRTFVEPSTKTWQYVVIEPHGIHCVIVDPVLEHTDEQPRVSTTAADELLDFIKQRQLQVDAIFETCSQSETTRSAAWYLRMQLLVSQGYAPRICGSRATAPFNRLFSRKYGKNFRDTLENDYADGEAMAVGSMSISIVSLPGLSSPDGRAYLVEDNIFGAQPVVELQSKLEQAMKDCCYDWDSSERYHQAWLSMQKILGLPAHTRIYLSSADTGTAGEVTARRRRRPFSTVQECMPEAETVQSMADDTRALLGDTQ</sequence>
<name>A0A9Q8LDH1_PASFU</name>
<dbReference type="KEGG" id="ffu:CLAFUR5_08469"/>
<reference evidence="1" key="1">
    <citation type="submission" date="2021-12" db="EMBL/GenBank/DDBJ databases">
        <authorList>
            <person name="Zaccaron A."/>
            <person name="Stergiopoulos I."/>
        </authorList>
    </citation>
    <scope>NUCLEOTIDE SEQUENCE</scope>
    <source>
        <strain evidence="1">Race5_Kim</strain>
    </source>
</reference>
<dbReference type="OrthoDB" id="449487at2759"/>
<dbReference type="RefSeq" id="XP_047759736.1">
    <property type="nucleotide sequence ID" value="XM_047907617.1"/>
</dbReference>
<proteinExistence type="predicted"/>
<evidence type="ECO:0000313" key="2">
    <source>
        <dbReference type="Proteomes" id="UP000756132"/>
    </source>
</evidence>
<dbReference type="AlphaFoldDB" id="A0A9Q8LDH1"/>
<dbReference type="GeneID" id="71988347"/>
<evidence type="ECO:0000313" key="1">
    <source>
        <dbReference type="EMBL" id="UJO15370.1"/>
    </source>
</evidence>
<dbReference type="EMBL" id="CP090165">
    <property type="protein sequence ID" value="UJO15370.1"/>
    <property type="molecule type" value="Genomic_DNA"/>
</dbReference>
<dbReference type="InterPro" id="IPR036866">
    <property type="entry name" value="RibonucZ/Hydroxyglut_hydro"/>
</dbReference>
<keyword evidence="2" id="KW-1185">Reference proteome</keyword>